<protein>
    <submittedName>
        <fullName evidence="1">Uncharacterized protein</fullName>
    </submittedName>
</protein>
<gene>
    <name evidence="1" type="ORF">FBU59_006707</name>
</gene>
<name>A0ACC1IZ58_9FUNG</name>
<accession>A0ACC1IZ58</accession>
<dbReference type="EMBL" id="JANBPW010006003">
    <property type="protein sequence ID" value="KAJ1931443.1"/>
    <property type="molecule type" value="Genomic_DNA"/>
</dbReference>
<reference evidence="1" key="1">
    <citation type="submission" date="2022-07" db="EMBL/GenBank/DDBJ databases">
        <title>Phylogenomic reconstructions and comparative analyses of Kickxellomycotina fungi.</title>
        <authorList>
            <person name="Reynolds N.K."/>
            <person name="Stajich J.E."/>
            <person name="Barry K."/>
            <person name="Grigoriev I.V."/>
            <person name="Crous P."/>
            <person name="Smith M.E."/>
        </authorList>
    </citation>
    <scope>NUCLEOTIDE SEQUENCE</scope>
    <source>
        <strain evidence="1">NRRL 5244</strain>
    </source>
</reference>
<sequence length="91" mass="10211">MDVSGYPMAEVLAPAERDCCSILRLLPEQYLTIKQSLVRAGRTLPAGTFKKRDAQKLCRVDVNKTSKVFEWFVKLGWIPFAAGKTHHPAAH</sequence>
<organism evidence="1 2">
    <name type="scientific">Linderina macrospora</name>
    <dbReference type="NCBI Taxonomy" id="4868"/>
    <lineage>
        <taxon>Eukaryota</taxon>
        <taxon>Fungi</taxon>
        <taxon>Fungi incertae sedis</taxon>
        <taxon>Zoopagomycota</taxon>
        <taxon>Kickxellomycotina</taxon>
        <taxon>Kickxellomycetes</taxon>
        <taxon>Kickxellales</taxon>
        <taxon>Kickxellaceae</taxon>
        <taxon>Linderina</taxon>
    </lineage>
</organism>
<evidence type="ECO:0000313" key="2">
    <source>
        <dbReference type="Proteomes" id="UP001150603"/>
    </source>
</evidence>
<evidence type="ECO:0000313" key="1">
    <source>
        <dbReference type="EMBL" id="KAJ1931443.1"/>
    </source>
</evidence>
<keyword evidence="2" id="KW-1185">Reference proteome</keyword>
<proteinExistence type="predicted"/>
<comment type="caution">
    <text evidence="1">The sequence shown here is derived from an EMBL/GenBank/DDBJ whole genome shotgun (WGS) entry which is preliminary data.</text>
</comment>
<dbReference type="Proteomes" id="UP001150603">
    <property type="component" value="Unassembled WGS sequence"/>
</dbReference>